<accession>A0A3P7P376</accession>
<organism evidence="2 3">
    <name type="scientific">Dibothriocephalus latus</name>
    <name type="common">Fish tapeworm</name>
    <name type="synonym">Diphyllobothrium latum</name>
    <dbReference type="NCBI Taxonomy" id="60516"/>
    <lineage>
        <taxon>Eukaryota</taxon>
        <taxon>Metazoa</taxon>
        <taxon>Spiralia</taxon>
        <taxon>Lophotrochozoa</taxon>
        <taxon>Platyhelminthes</taxon>
        <taxon>Cestoda</taxon>
        <taxon>Eucestoda</taxon>
        <taxon>Diphyllobothriidea</taxon>
        <taxon>Diphyllobothriidae</taxon>
        <taxon>Dibothriocephalus</taxon>
    </lineage>
</organism>
<feature type="transmembrane region" description="Helical" evidence="1">
    <location>
        <begin position="6"/>
        <end position="24"/>
    </location>
</feature>
<name>A0A3P7P376_DIBLA</name>
<evidence type="ECO:0000313" key="3">
    <source>
        <dbReference type="Proteomes" id="UP000281553"/>
    </source>
</evidence>
<gene>
    <name evidence="2" type="ORF">DILT_LOCUS8267</name>
</gene>
<dbReference type="OrthoDB" id="1735926at2759"/>
<dbReference type="Proteomes" id="UP000281553">
    <property type="component" value="Unassembled WGS sequence"/>
</dbReference>
<sequence length="76" mass="8586">MDFYAFFGCVGLFNAGFLFIYAALDASKVMRWSTSGSVLKTGEGSFANFSLMLQSCDPEQYDSWIYLEDLQERGLK</sequence>
<keyword evidence="1" id="KW-0812">Transmembrane</keyword>
<proteinExistence type="predicted"/>
<keyword evidence="1" id="KW-1133">Transmembrane helix</keyword>
<keyword evidence="3" id="KW-1185">Reference proteome</keyword>
<protein>
    <submittedName>
        <fullName evidence="2">Uncharacterized protein</fullName>
    </submittedName>
</protein>
<evidence type="ECO:0000256" key="1">
    <source>
        <dbReference type="SAM" id="Phobius"/>
    </source>
</evidence>
<keyword evidence="1" id="KW-0472">Membrane</keyword>
<dbReference type="AlphaFoldDB" id="A0A3P7P376"/>
<reference evidence="2 3" key="1">
    <citation type="submission" date="2018-11" db="EMBL/GenBank/DDBJ databases">
        <authorList>
            <consortium name="Pathogen Informatics"/>
        </authorList>
    </citation>
    <scope>NUCLEOTIDE SEQUENCE [LARGE SCALE GENOMIC DNA]</scope>
</reference>
<evidence type="ECO:0000313" key="2">
    <source>
        <dbReference type="EMBL" id="VDN12436.1"/>
    </source>
</evidence>
<dbReference type="EMBL" id="UYRU01053894">
    <property type="protein sequence ID" value="VDN12436.1"/>
    <property type="molecule type" value="Genomic_DNA"/>
</dbReference>